<dbReference type="OrthoDB" id="975949at2"/>
<dbReference type="InterPro" id="IPR000073">
    <property type="entry name" value="AB_hydrolase_1"/>
</dbReference>
<reference evidence="2 3" key="1">
    <citation type="submission" date="2018-08" db="EMBL/GenBank/DDBJ databases">
        <title>Fibrisoma montanum sp. nov., isolated from Danxia mountain soil.</title>
        <authorList>
            <person name="Huang Y."/>
        </authorList>
    </citation>
    <scope>NUCLEOTIDE SEQUENCE [LARGE SCALE GENOMIC DNA]</scope>
    <source>
        <strain evidence="2 3">HYT19</strain>
    </source>
</reference>
<organism evidence="2 3">
    <name type="scientific">Fibrisoma montanum</name>
    <dbReference type="NCBI Taxonomy" id="2305895"/>
    <lineage>
        <taxon>Bacteria</taxon>
        <taxon>Pseudomonadati</taxon>
        <taxon>Bacteroidota</taxon>
        <taxon>Cytophagia</taxon>
        <taxon>Cytophagales</taxon>
        <taxon>Spirosomataceae</taxon>
        <taxon>Fibrisoma</taxon>
    </lineage>
</organism>
<dbReference type="Gene3D" id="3.40.50.1820">
    <property type="entry name" value="alpha/beta hydrolase"/>
    <property type="match status" value="1"/>
</dbReference>
<accession>A0A418LYH8</accession>
<feature type="domain" description="AB hydrolase-1" evidence="1">
    <location>
        <begin position="29"/>
        <end position="142"/>
    </location>
</feature>
<dbReference type="Pfam" id="PF00561">
    <property type="entry name" value="Abhydrolase_1"/>
    <property type="match status" value="1"/>
</dbReference>
<sequence>MTPVAKVEFFEFRGSLISFRRYGHGPMALLAFHGFGQSSDVYTQVGQTLRERFTVYALDLFYHGESSYADDHLITKSYWQGLVDAFLRTMAIDRFSVMGFSLGGRFALALAETLADRLDQLILIAPDGITRSPWYRLATSSAPGRWLFRFFLQHMTLLSSIGHGLTAVGLLHRTAMRFAENAMGTAEQRTQVYQSWTKFRLIRPDLNVVSQALDQHSVRVRVFTGYFDRIVPGTYAQPLLVRLRSYELTVQKAGHNRLVDQVGAILAERPL</sequence>
<name>A0A418LYH8_9BACT</name>
<dbReference type="PANTHER" id="PTHR46438">
    <property type="entry name" value="ALPHA/BETA-HYDROLASES SUPERFAMILY PROTEIN"/>
    <property type="match status" value="1"/>
</dbReference>
<gene>
    <name evidence="2" type="ORF">DYU11_29175</name>
</gene>
<keyword evidence="2" id="KW-0378">Hydrolase</keyword>
<evidence type="ECO:0000259" key="1">
    <source>
        <dbReference type="Pfam" id="PF00561"/>
    </source>
</evidence>
<keyword evidence="3" id="KW-1185">Reference proteome</keyword>
<dbReference type="InterPro" id="IPR029058">
    <property type="entry name" value="AB_hydrolase_fold"/>
</dbReference>
<dbReference type="PANTHER" id="PTHR46438:SF11">
    <property type="entry name" value="LIPASE-RELATED"/>
    <property type="match status" value="1"/>
</dbReference>
<dbReference type="GO" id="GO:0016787">
    <property type="term" value="F:hydrolase activity"/>
    <property type="evidence" value="ECO:0007669"/>
    <property type="project" value="UniProtKB-KW"/>
</dbReference>
<proteinExistence type="predicted"/>
<comment type="caution">
    <text evidence="2">The sequence shown here is derived from an EMBL/GenBank/DDBJ whole genome shotgun (WGS) entry which is preliminary data.</text>
</comment>
<evidence type="ECO:0000313" key="2">
    <source>
        <dbReference type="EMBL" id="RIV18309.1"/>
    </source>
</evidence>
<dbReference type="SUPFAM" id="SSF53474">
    <property type="entry name" value="alpha/beta-Hydrolases"/>
    <property type="match status" value="1"/>
</dbReference>
<dbReference type="RefSeq" id="WP_119671276.1">
    <property type="nucleotide sequence ID" value="NZ_QXED01000012.1"/>
</dbReference>
<dbReference type="PRINTS" id="PR00111">
    <property type="entry name" value="ABHYDROLASE"/>
</dbReference>
<dbReference type="AlphaFoldDB" id="A0A418LYH8"/>
<evidence type="ECO:0000313" key="3">
    <source>
        <dbReference type="Proteomes" id="UP000283523"/>
    </source>
</evidence>
<dbReference type="EMBL" id="QXED01000012">
    <property type="protein sequence ID" value="RIV18309.1"/>
    <property type="molecule type" value="Genomic_DNA"/>
</dbReference>
<protein>
    <submittedName>
        <fullName evidence="2">Alpha/beta hydrolase</fullName>
    </submittedName>
</protein>
<dbReference type="Proteomes" id="UP000283523">
    <property type="component" value="Unassembled WGS sequence"/>
</dbReference>